<comment type="similarity">
    <text evidence="2 6">Belongs to the adaptor complexes large subunit family.</text>
</comment>
<evidence type="ECO:0000256" key="7">
    <source>
        <dbReference type="SAM" id="MobiDB-lite"/>
    </source>
</evidence>
<feature type="compositionally biased region" description="Low complexity" evidence="7">
    <location>
        <begin position="591"/>
        <end position="600"/>
    </location>
</feature>
<sequence>MNSNPSISNEFQEANRNLTSKDIKVRNDGLKQIINLFGQGENCSSISPQVCVFQADDNVTSHRFVNIINDAYFKENQNLSQAIISSLLTDFDRSNTQIKALAVRQAGSIINNENAPELVPIIKAGAVNNDPYVRKAAAMSILKAYQNSPYILYHYELSPVLKTLIEDSNPNVSSNAVCAYTEINNTLSTPLFEITIEMVGNLLNTIEDATEWSQIQILEFISDFKPDQNDAYTIIQKISTRLIQANSGITISAVRCCLKMCQIIDEPDFTKETFDRIMISLVSLFTNGHGIQYSVLKSIFVILQKFRQLFEDEVDLFFCKYDDPLYIKLEKIDIILTLTNDKSITKVLEELSTYAAAQQEDIELVRKSIRAIGRLAIVFEKMSKSCVDYLESLIMSRIQYVVQECIVVSVNIFRRYPGQYLHIISTICQCLSSTIDDHRAKAAMVWILGEYSTMITNAAELIDALFLESFLEEPNDVQLSILTAVVKFFLCNPEEGIEMLRHVLSLITNEVDNPDLKDRAYMYLLVLTECPERAMNVVMAPEPPMLNIDMQLLEPRLVEALVPLVGSLAVIYKKFPQEFVPSLRRKPPQPTQQQQQQAGQQDDKRQAQKEGQRPAVLQIKCQSMTTQSPKPVSRDVEILVGDEEPSRSAGKEDDEADEQLSLRESASRQSIDQNRSENENDDYSRSNEEEEEDESQSNAV</sequence>
<comment type="caution">
    <text evidence="9">The sequence shown here is derived from an EMBL/GenBank/DDBJ whole genome shotgun (WGS) entry which is preliminary data.</text>
</comment>
<feature type="compositionally biased region" description="Basic and acidic residues" evidence="7">
    <location>
        <begin position="601"/>
        <end position="612"/>
    </location>
</feature>
<feature type="compositionally biased region" description="Acidic residues" evidence="7">
    <location>
        <begin position="688"/>
        <end position="700"/>
    </location>
</feature>
<dbReference type="InterPro" id="IPR011989">
    <property type="entry name" value="ARM-like"/>
</dbReference>
<evidence type="ECO:0000256" key="1">
    <source>
        <dbReference type="ARBA" id="ARBA00004308"/>
    </source>
</evidence>
<dbReference type="InterPro" id="IPR002553">
    <property type="entry name" value="Clathrin/coatomer_adapt-like_N"/>
</dbReference>
<dbReference type="InterPro" id="IPR016024">
    <property type="entry name" value="ARM-type_fold"/>
</dbReference>
<dbReference type="SUPFAM" id="SSF48371">
    <property type="entry name" value="ARM repeat"/>
    <property type="match status" value="1"/>
</dbReference>
<accession>A0ABR2KXH4</accession>
<feature type="domain" description="Clathrin/coatomer adaptor adaptin-like N-terminal" evidence="8">
    <location>
        <begin position="12"/>
        <end position="527"/>
    </location>
</feature>
<keyword evidence="5 6" id="KW-0472">Membrane</keyword>
<dbReference type="Pfam" id="PF01602">
    <property type="entry name" value="Adaptin_N"/>
    <property type="match status" value="1"/>
</dbReference>
<evidence type="ECO:0000256" key="3">
    <source>
        <dbReference type="ARBA" id="ARBA00022448"/>
    </source>
</evidence>
<protein>
    <recommendedName>
        <fullName evidence="6">AP complex subunit beta</fullName>
    </recommendedName>
</protein>
<feature type="region of interest" description="Disordered" evidence="7">
    <location>
        <begin position="581"/>
        <end position="700"/>
    </location>
</feature>
<dbReference type="InterPro" id="IPR016342">
    <property type="entry name" value="AP_complex_bsu_1_2_4"/>
</dbReference>
<dbReference type="Gene3D" id="1.25.10.10">
    <property type="entry name" value="Leucine-rich Repeat Variant"/>
    <property type="match status" value="1"/>
</dbReference>
<dbReference type="PIRSF" id="PIRSF002291">
    <property type="entry name" value="AP_complex_beta"/>
    <property type="match status" value="1"/>
</dbReference>
<feature type="compositionally biased region" description="Polar residues" evidence="7">
    <location>
        <begin position="662"/>
        <end position="673"/>
    </location>
</feature>
<dbReference type="InterPro" id="IPR026739">
    <property type="entry name" value="AP_beta"/>
</dbReference>
<evidence type="ECO:0000256" key="2">
    <source>
        <dbReference type="ARBA" id="ARBA00006613"/>
    </source>
</evidence>
<proteinExistence type="inferred from homology"/>
<organism evidence="9 10">
    <name type="scientific">Tritrichomonas musculus</name>
    <dbReference type="NCBI Taxonomy" id="1915356"/>
    <lineage>
        <taxon>Eukaryota</taxon>
        <taxon>Metamonada</taxon>
        <taxon>Parabasalia</taxon>
        <taxon>Tritrichomonadida</taxon>
        <taxon>Tritrichomonadidae</taxon>
        <taxon>Tritrichomonas</taxon>
    </lineage>
</organism>
<dbReference type="PANTHER" id="PTHR11134">
    <property type="entry name" value="ADAPTOR COMPLEX SUBUNIT BETA FAMILY MEMBER"/>
    <property type="match status" value="1"/>
</dbReference>
<evidence type="ECO:0000256" key="6">
    <source>
        <dbReference type="PIRNR" id="PIRNR002291"/>
    </source>
</evidence>
<evidence type="ECO:0000313" key="9">
    <source>
        <dbReference type="EMBL" id="KAK8895563.1"/>
    </source>
</evidence>
<feature type="compositionally biased region" description="Basic and acidic residues" evidence="7">
    <location>
        <begin position="674"/>
        <end position="687"/>
    </location>
</feature>
<dbReference type="Proteomes" id="UP001470230">
    <property type="component" value="Unassembled WGS sequence"/>
</dbReference>
<evidence type="ECO:0000256" key="5">
    <source>
        <dbReference type="ARBA" id="ARBA00023136"/>
    </source>
</evidence>
<evidence type="ECO:0000256" key="4">
    <source>
        <dbReference type="ARBA" id="ARBA00022927"/>
    </source>
</evidence>
<gene>
    <name evidence="9" type="ORF">M9Y10_024033</name>
</gene>
<keyword evidence="4 6" id="KW-0653">Protein transport</keyword>
<feature type="compositionally biased region" description="Polar residues" evidence="7">
    <location>
        <begin position="620"/>
        <end position="630"/>
    </location>
</feature>
<name>A0ABR2KXH4_9EUKA</name>
<dbReference type="EMBL" id="JAPFFF010000003">
    <property type="protein sequence ID" value="KAK8895563.1"/>
    <property type="molecule type" value="Genomic_DNA"/>
</dbReference>
<reference evidence="9 10" key="1">
    <citation type="submission" date="2024-04" db="EMBL/GenBank/DDBJ databases">
        <title>Tritrichomonas musculus Genome.</title>
        <authorList>
            <person name="Alves-Ferreira E."/>
            <person name="Grigg M."/>
            <person name="Lorenzi H."/>
            <person name="Galac M."/>
        </authorList>
    </citation>
    <scope>NUCLEOTIDE SEQUENCE [LARGE SCALE GENOMIC DNA]</scope>
    <source>
        <strain evidence="9 10">EAF2021</strain>
    </source>
</reference>
<evidence type="ECO:0000313" key="10">
    <source>
        <dbReference type="Proteomes" id="UP001470230"/>
    </source>
</evidence>
<keyword evidence="10" id="KW-1185">Reference proteome</keyword>
<evidence type="ECO:0000259" key="8">
    <source>
        <dbReference type="Pfam" id="PF01602"/>
    </source>
</evidence>
<comment type="subcellular location">
    <subcellularLocation>
        <location evidence="1">Endomembrane system</location>
    </subcellularLocation>
</comment>
<keyword evidence="3 6" id="KW-0813">Transport</keyword>